<evidence type="ECO:0000313" key="3">
    <source>
        <dbReference type="Proteomes" id="UP001597211"/>
    </source>
</evidence>
<organism evidence="2 3">
    <name type="scientific">Paenibacillus timonensis</name>
    <dbReference type="NCBI Taxonomy" id="225915"/>
    <lineage>
        <taxon>Bacteria</taxon>
        <taxon>Bacillati</taxon>
        <taxon>Bacillota</taxon>
        <taxon>Bacilli</taxon>
        <taxon>Bacillales</taxon>
        <taxon>Paenibacillaceae</taxon>
        <taxon>Paenibacillus</taxon>
    </lineage>
</organism>
<feature type="region of interest" description="Disordered" evidence="1">
    <location>
        <begin position="37"/>
        <end position="64"/>
    </location>
</feature>
<feature type="compositionally biased region" description="Polar residues" evidence="1">
    <location>
        <begin position="42"/>
        <end position="54"/>
    </location>
</feature>
<dbReference type="Proteomes" id="UP001597211">
    <property type="component" value="Unassembled WGS sequence"/>
</dbReference>
<dbReference type="EMBL" id="JBHTKZ010000083">
    <property type="protein sequence ID" value="MFD1184326.1"/>
    <property type="molecule type" value="Genomic_DNA"/>
</dbReference>
<gene>
    <name evidence="2" type="ORF">ACFQ2Z_23645</name>
</gene>
<dbReference type="RefSeq" id="WP_240271529.1">
    <property type="nucleotide sequence ID" value="NZ_JAKSXN010000094.1"/>
</dbReference>
<name>A0ABW3SHN3_9BACL</name>
<proteinExistence type="predicted"/>
<evidence type="ECO:0000313" key="2">
    <source>
        <dbReference type="EMBL" id="MFD1184326.1"/>
    </source>
</evidence>
<evidence type="ECO:0000256" key="1">
    <source>
        <dbReference type="SAM" id="MobiDB-lite"/>
    </source>
</evidence>
<sequence length="64" mass="6985">MSNAAKRGHVEFNPPVVKLTADLLGDEPMREHLDELKMNDGFQGSCSTGSPNAQSKRKEAEANE</sequence>
<accession>A0ABW3SHN3</accession>
<protein>
    <submittedName>
        <fullName evidence="2">Uncharacterized protein</fullName>
    </submittedName>
</protein>
<comment type="caution">
    <text evidence="2">The sequence shown here is derived from an EMBL/GenBank/DDBJ whole genome shotgun (WGS) entry which is preliminary data.</text>
</comment>
<keyword evidence="3" id="KW-1185">Reference proteome</keyword>
<reference evidence="3" key="1">
    <citation type="journal article" date="2019" name="Int. J. Syst. Evol. Microbiol.">
        <title>The Global Catalogue of Microorganisms (GCM) 10K type strain sequencing project: providing services to taxonomists for standard genome sequencing and annotation.</title>
        <authorList>
            <consortium name="The Broad Institute Genomics Platform"/>
            <consortium name="The Broad Institute Genome Sequencing Center for Infectious Disease"/>
            <person name="Wu L."/>
            <person name="Ma J."/>
        </authorList>
    </citation>
    <scope>NUCLEOTIDE SEQUENCE [LARGE SCALE GENOMIC DNA]</scope>
    <source>
        <strain evidence="3">CCUG 48216</strain>
    </source>
</reference>